<dbReference type="InterPro" id="IPR036396">
    <property type="entry name" value="Cyt_P450_sf"/>
</dbReference>
<organism evidence="11 12">
    <name type="scientific">Caerostris darwini</name>
    <dbReference type="NCBI Taxonomy" id="1538125"/>
    <lineage>
        <taxon>Eukaryota</taxon>
        <taxon>Metazoa</taxon>
        <taxon>Ecdysozoa</taxon>
        <taxon>Arthropoda</taxon>
        <taxon>Chelicerata</taxon>
        <taxon>Arachnida</taxon>
        <taxon>Araneae</taxon>
        <taxon>Araneomorphae</taxon>
        <taxon>Entelegynae</taxon>
        <taxon>Araneoidea</taxon>
        <taxon>Araneidae</taxon>
        <taxon>Caerostris</taxon>
    </lineage>
</organism>
<dbReference type="PANTHER" id="PTHR24291:SF189">
    <property type="entry name" value="CYTOCHROME P450 4C3-RELATED"/>
    <property type="match status" value="1"/>
</dbReference>
<evidence type="ECO:0000256" key="4">
    <source>
        <dbReference type="ARBA" id="ARBA00022617"/>
    </source>
</evidence>
<gene>
    <name evidence="11" type="primary">CYP4V2</name>
    <name evidence="11" type="ORF">CDAR_423511</name>
</gene>
<sequence length="547" mass="63205">MLNSLRSHAFFQPCDIPELICNQILLFISSFWSLYKQSRPESPFLCLILQAIYGGFAASKEKIFVISARIRSGVIFAKPETVELRVTDVRIVLFGHPEGTRCIKTDVLKPKNKEQKNPNTVDIETSDSDFEESESDHEDNGKVIVEEDIANEDEILTHQKILPIIYEVILSNSTLIEKGTEYKFLHPWLGTGLVTSPAAKWRNRRKLLTPTFHFTILEDFIPVFQEQSSVLVSELQDPWVDIVPLLASCTLDIICRSNIFSFSETAMGVSINAEKGENNEYVKAVHEYPKVVNERKMDMRRNNQSDQLTQKSNPEAPRRKRKAFLELLLEQHLTDPSFTEEDITYEVETFMFACHDTTAMALNWTLYCLGVYPEVQKLTFEEINDIFSDDPNRNVTREDLTRMKYMECVIKESLHLYPVVPFFTRECTETFEVLGHKVYPGIVCSIFPLMLHRDPKVFPGPEKFKPDRFFLENSKGRHPYAYIPISAGPRKCIGQKFAMMEMKVVIANILRRFRIISLDPRDKVNVYPNVVLRNVAPLRLRFENRGQ</sequence>
<keyword evidence="7" id="KW-0503">Monooxygenase</keyword>
<reference evidence="11 12" key="1">
    <citation type="submission" date="2021-06" db="EMBL/GenBank/DDBJ databases">
        <title>Caerostris darwini draft genome.</title>
        <authorList>
            <person name="Kono N."/>
            <person name="Arakawa K."/>
        </authorList>
    </citation>
    <scope>NUCLEOTIDE SEQUENCE [LARGE SCALE GENOMIC DNA]</scope>
</reference>
<dbReference type="AlphaFoldDB" id="A0AAV4UN22"/>
<accession>A0AAV4UN22</accession>
<keyword evidence="5" id="KW-0256">Endoplasmic reticulum</keyword>
<evidence type="ECO:0000256" key="9">
    <source>
        <dbReference type="PIRSR" id="PIRSR602401-1"/>
    </source>
</evidence>
<comment type="similarity">
    <text evidence="3">Belongs to the cytochrome P450 family.</text>
</comment>
<keyword evidence="7" id="KW-0560">Oxidoreductase</keyword>
<dbReference type="InterPro" id="IPR002401">
    <property type="entry name" value="Cyt_P450_E_grp-I"/>
</dbReference>
<keyword evidence="4 9" id="KW-0349">Heme</keyword>
<feature type="region of interest" description="Disordered" evidence="10">
    <location>
        <begin position="112"/>
        <end position="141"/>
    </location>
</feature>
<dbReference type="InterPro" id="IPR050196">
    <property type="entry name" value="Cytochrome_P450_Monoox"/>
</dbReference>
<feature type="region of interest" description="Disordered" evidence="10">
    <location>
        <begin position="296"/>
        <end position="317"/>
    </location>
</feature>
<dbReference type="GO" id="GO:0005789">
    <property type="term" value="C:endoplasmic reticulum membrane"/>
    <property type="evidence" value="ECO:0007669"/>
    <property type="project" value="UniProtKB-SubCell"/>
</dbReference>
<evidence type="ECO:0000256" key="3">
    <source>
        <dbReference type="ARBA" id="ARBA00010617"/>
    </source>
</evidence>
<feature type="compositionally biased region" description="Polar residues" evidence="10">
    <location>
        <begin position="304"/>
        <end position="313"/>
    </location>
</feature>
<keyword evidence="6 9" id="KW-0408">Iron</keyword>
<dbReference type="Gene3D" id="1.10.630.10">
    <property type="entry name" value="Cytochrome P450"/>
    <property type="match status" value="1"/>
</dbReference>
<keyword evidence="12" id="KW-1185">Reference proteome</keyword>
<protein>
    <submittedName>
        <fullName evidence="11">Cytochrome P450 4V2</fullName>
    </submittedName>
</protein>
<evidence type="ECO:0000256" key="2">
    <source>
        <dbReference type="ARBA" id="ARBA00004586"/>
    </source>
</evidence>
<evidence type="ECO:0000313" key="11">
    <source>
        <dbReference type="EMBL" id="GIY59142.1"/>
    </source>
</evidence>
<dbReference type="GO" id="GO:0016705">
    <property type="term" value="F:oxidoreductase activity, acting on paired donors, with incorporation or reduction of molecular oxygen"/>
    <property type="evidence" value="ECO:0007669"/>
    <property type="project" value="InterPro"/>
</dbReference>
<evidence type="ECO:0000313" key="12">
    <source>
        <dbReference type="Proteomes" id="UP001054837"/>
    </source>
</evidence>
<name>A0AAV4UN22_9ARAC</name>
<evidence type="ECO:0000256" key="5">
    <source>
        <dbReference type="ARBA" id="ARBA00022824"/>
    </source>
</evidence>
<comment type="cofactor">
    <cofactor evidence="1 9">
        <name>heme</name>
        <dbReference type="ChEBI" id="CHEBI:30413"/>
    </cofactor>
</comment>
<dbReference type="SUPFAM" id="SSF48264">
    <property type="entry name" value="Cytochrome P450"/>
    <property type="match status" value="1"/>
</dbReference>
<evidence type="ECO:0000256" key="6">
    <source>
        <dbReference type="ARBA" id="ARBA00023004"/>
    </source>
</evidence>
<dbReference type="GO" id="GO:0005506">
    <property type="term" value="F:iron ion binding"/>
    <property type="evidence" value="ECO:0007669"/>
    <property type="project" value="InterPro"/>
</dbReference>
<dbReference type="EMBL" id="BPLQ01011616">
    <property type="protein sequence ID" value="GIY59142.1"/>
    <property type="molecule type" value="Genomic_DNA"/>
</dbReference>
<evidence type="ECO:0000256" key="10">
    <source>
        <dbReference type="SAM" id="MobiDB-lite"/>
    </source>
</evidence>
<evidence type="ECO:0000256" key="7">
    <source>
        <dbReference type="ARBA" id="ARBA00023033"/>
    </source>
</evidence>
<comment type="subcellular location">
    <subcellularLocation>
        <location evidence="2">Endoplasmic reticulum membrane</location>
    </subcellularLocation>
</comment>
<keyword evidence="9" id="KW-0479">Metal-binding</keyword>
<dbReference type="InterPro" id="IPR001128">
    <property type="entry name" value="Cyt_P450"/>
</dbReference>
<dbReference type="Pfam" id="PF00067">
    <property type="entry name" value="p450"/>
    <property type="match status" value="2"/>
</dbReference>
<feature type="binding site" description="axial binding residue" evidence="9">
    <location>
        <position position="492"/>
    </location>
    <ligand>
        <name>heme</name>
        <dbReference type="ChEBI" id="CHEBI:30413"/>
    </ligand>
    <ligandPart>
        <name>Fe</name>
        <dbReference type="ChEBI" id="CHEBI:18248"/>
    </ligandPart>
</feature>
<dbReference type="PRINTS" id="PR00385">
    <property type="entry name" value="P450"/>
</dbReference>
<evidence type="ECO:0000256" key="1">
    <source>
        <dbReference type="ARBA" id="ARBA00001971"/>
    </source>
</evidence>
<dbReference type="PRINTS" id="PR00463">
    <property type="entry name" value="EP450I"/>
</dbReference>
<dbReference type="Proteomes" id="UP001054837">
    <property type="component" value="Unassembled WGS sequence"/>
</dbReference>
<proteinExistence type="inferred from homology"/>
<dbReference type="CDD" id="cd20628">
    <property type="entry name" value="CYP4"/>
    <property type="match status" value="1"/>
</dbReference>
<keyword evidence="8" id="KW-0472">Membrane</keyword>
<feature type="compositionally biased region" description="Acidic residues" evidence="10">
    <location>
        <begin position="124"/>
        <end position="137"/>
    </location>
</feature>
<dbReference type="GO" id="GO:0004497">
    <property type="term" value="F:monooxygenase activity"/>
    <property type="evidence" value="ECO:0007669"/>
    <property type="project" value="UniProtKB-KW"/>
</dbReference>
<dbReference type="PANTHER" id="PTHR24291">
    <property type="entry name" value="CYTOCHROME P450 FAMILY 4"/>
    <property type="match status" value="1"/>
</dbReference>
<evidence type="ECO:0000256" key="8">
    <source>
        <dbReference type="ARBA" id="ARBA00023136"/>
    </source>
</evidence>
<comment type="caution">
    <text evidence="11">The sequence shown here is derived from an EMBL/GenBank/DDBJ whole genome shotgun (WGS) entry which is preliminary data.</text>
</comment>
<dbReference type="GO" id="GO:0020037">
    <property type="term" value="F:heme binding"/>
    <property type="evidence" value="ECO:0007669"/>
    <property type="project" value="InterPro"/>
</dbReference>